<name>A0A7C8VAK0_ORBOL</name>
<feature type="region of interest" description="Disordered" evidence="1">
    <location>
        <begin position="280"/>
        <end position="343"/>
    </location>
</feature>
<protein>
    <recommendedName>
        <fullName evidence="6">Extracellular membrane protein CFEM domain-containing protein</fullName>
    </recommendedName>
</protein>
<evidence type="ECO:0000313" key="4">
    <source>
        <dbReference type="EMBL" id="KAF3281221.1"/>
    </source>
</evidence>
<keyword evidence="3" id="KW-0732">Signal</keyword>
<evidence type="ECO:0000256" key="1">
    <source>
        <dbReference type="SAM" id="MobiDB-lite"/>
    </source>
</evidence>
<proteinExistence type="predicted"/>
<keyword evidence="2" id="KW-1133">Transmembrane helix</keyword>
<feature type="signal peptide" evidence="3">
    <location>
        <begin position="1"/>
        <end position="24"/>
    </location>
</feature>
<dbReference type="EMBL" id="JAABOJ010000016">
    <property type="protein sequence ID" value="KAF3281221.1"/>
    <property type="molecule type" value="Genomic_DNA"/>
</dbReference>
<keyword evidence="2" id="KW-0472">Membrane</keyword>
<comment type="caution">
    <text evidence="4">The sequence shown here is derived from an EMBL/GenBank/DDBJ whole genome shotgun (WGS) entry which is preliminary data.</text>
</comment>
<feature type="chain" id="PRO_5028931864" description="Extracellular membrane protein CFEM domain-containing protein" evidence="3">
    <location>
        <begin position="25"/>
        <end position="371"/>
    </location>
</feature>
<feature type="transmembrane region" description="Helical" evidence="2">
    <location>
        <begin position="253"/>
        <end position="272"/>
    </location>
</feature>
<gene>
    <name evidence="4" type="ORF">TWF970_002385</name>
</gene>
<feature type="compositionally biased region" description="Polar residues" evidence="1">
    <location>
        <begin position="287"/>
        <end position="297"/>
    </location>
</feature>
<organism evidence="4 5">
    <name type="scientific">Orbilia oligospora</name>
    <name type="common">Nematode-trapping fungus</name>
    <name type="synonym">Arthrobotrys oligospora</name>
    <dbReference type="NCBI Taxonomy" id="2813651"/>
    <lineage>
        <taxon>Eukaryota</taxon>
        <taxon>Fungi</taxon>
        <taxon>Dikarya</taxon>
        <taxon>Ascomycota</taxon>
        <taxon>Pezizomycotina</taxon>
        <taxon>Orbiliomycetes</taxon>
        <taxon>Orbiliales</taxon>
        <taxon>Orbiliaceae</taxon>
        <taxon>Orbilia</taxon>
    </lineage>
</organism>
<feature type="compositionally biased region" description="Low complexity" evidence="1">
    <location>
        <begin position="184"/>
        <end position="195"/>
    </location>
</feature>
<accession>A0A7C8VAK0</accession>
<evidence type="ECO:0000313" key="5">
    <source>
        <dbReference type="Proteomes" id="UP000474640"/>
    </source>
</evidence>
<sequence length="371" mass="40393">MDRSYYLLSLLFFLLSTTLHGGYAEWKTFTPFSALPPYHDLSSEARTCVDGVQDLNLTSCENSEQLDPQGVVCLCDPKNFGDDNAPSYPEGGYLGVFWECCSSSNCSTDATDYLNLYCNSIDFASFNGSDDDAVTTTTTVTLGETTSDPVRIGPPIYRSETWWVVSATDYITSAGEISTQLSNSEATTSSEATTTPQPSHSSGVNAHSEINTPFDSTNFAGTTDSEAQGPARPTETSESKSKTSLFKAHQGPIIFGICVAAVLGIGGFLLFLRESRIKRKKMHMSDTEASTSHNSSQDTEERDQAEPLAHQPNQCPSPNPEPVSQLKERNGVNTYQEGIETAGPAQLAAEDTLRLRRRTAIYTQSIRFLSD</sequence>
<feature type="region of interest" description="Disordered" evidence="1">
    <location>
        <begin position="180"/>
        <end position="243"/>
    </location>
</feature>
<evidence type="ECO:0008006" key="6">
    <source>
        <dbReference type="Google" id="ProtNLM"/>
    </source>
</evidence>
<evidence type="ECO:0000256" key="2">
    <source>
        <dbReference type="SAM" id="Phobius"/>
    </source>
</evidence>
<dbReference type="Proteomes" id="UP000474640">
    <property type="component" value="Unassembled WGS sequence"/>
</dbReference>
<feature type="compositionally biased region" description="Polar residues" evidence="1">
    <location>
        <begin position="196"/>
        <end position="226"/>
    </location>
</feature>
<dbReference type="AlphaFoldDB" id="A0A7C8VAK0"/>
<dbReference type="OrthoDB" id="5361374at2759"/>
<evidence type="ECO:0000256" key="3">
    <source>
        <dbReference type="SAM" id="SignalP"/>
    </source>
</evidence>
<keyword evidence="2" id="KW-0812">Transmembrane</keyword>
<reference evidence="4 5" key="1">
    <citation type="submission" date="2020-01" db="EMBL/GenBank/DDBJ databases">
        <authorList>
            <person name="Palmer J.M."/>
        </authorList>
    </citation>
    <scope>NUCLEOTIDE SEQUENCE [LARGE SCALE GENOMIC DNA]</scope>
    <source>
        <strain evidence="4 5">TWF970</strain>
    </source>
</reference>